<dbReference type="AlphaFoldDB" id="A0ABC9WEU3"/>
<dbReference type="Proteomes" id="UP001623348">
    <property type="component" value="Unassembled WGS sequence"/>
</dbReference>
<dbReference type="EMBL" id="BAAFJT010000002">
    <property type="protein sequence ID" value="GAB0183557.1"/>
    <property type="molecule type" value="Genomic_DNA"/>
</dbReference>
<protein>
    <recommendedName>
        <fullName evidence="3">Reverse transcriptase domain-containing protein</fullName>
    </recommendedName>
</protein>
<evidence type="ECO:0000313" key="1">
    <source>
        <dbReference type="EMBL" id="GAB0183557.1"/>
    </source>
</evidence>
<accession>A0ABC9WEU3</accession>
<dbReference type="PRINTS" id="PR01345">
    <property type="entry name" value="CERVTRCPTASE"/>
</dbReference>
<evidence type="ECO:0000313" key="2">
    <source>
        <dbReference type="Proteomes" id="UP001623348"/>
    </source>
</evidence>
<sequence>MLEGRTAIQRDLNRLEKWADRKLMKFSKVKCKVLHVGRSSPRHQYMLEADQLESSLAEKDLVVLLDTRLNMSQQCALAAKAANDILGRVRQSIISRSREGILPLCSTLLRPHLEYCVQFWAPQYNRDIDILETVQRRVIRMIKGLDDLTYEVRVRELELFTLQERRLNVYIYLKRGCKEDRARLFSVVPSDRTRGNGYKLKCRRFPLKIRKHFYPVKVTEHWHRLCRGAVESTSLKILKSCLDRVLDHWLSMALLEQG</sequence>
<gene>
    <name evidence="1" type="ORF">GRJ2_000821000</name>
</gene>
<comment type="caution">
    <text evidence="1">The sequence shown here is derived from an EMBL/GenBank/DDBJ whole genome shotgun (WGS) entry which is preliminary data.</text>
</comment>
<proteinExistence type="predicted"/>
<evidence type="ECO:0008006" key="3">
    <source>
        <dbReference type="Google" id="ProtNLM"/>
    </source>
</evidence>
<keyword evidence="2" id="KW-1185">Reference proteome</keyword>
<name>A0ABC9WEU3_GRUJA</name>
<reference evidence="1 2" key="1">
    <citation type="submission" date="2024-06" db="EMBL/GenBank/DDBJ databases">
        <title>The draft genome of Grus japonensis, version 3.</title>
        <authorList>
            <person name="Nabeshima K."/>
            <person name="Suzuki S."/>
            <person name="Onuma M."/>
        </authorList>
    </citation>
    <scope>NUCLEOTIDE SEQUENCE [LARGE SCALE GENOMIC DNA]</scope>
    <source>
        <strain evidence="1 2">451A</strain>
    </source>
</reference>
<dbReference type="PANTHER" id="PTHR33332">
    <property type="entry name" value="REVERSE TRANSCRIPTASE DOMAIN-CONTAINING PROTEIN"/>
    <property type="match status" value="1"/>
</dbReference>
<organism evidence="1 2">
    <name type="scientific">Grus japonensis</name>
    <name type="common">Japanese crane</name>
    <name type="synonym">Red-crowned crane</name>
    <dbReference type="NCBI Taxonomy" id="30415"/>
    <lineage>
        <taxon>Eukaryota</taxon>
        <taxon>Metazoa</taxon>
        <taxon>Chordata</taxon>
        <taxon>Craniata</taxon>
        <taxon>Vertebrata</taxon>
        <taxon>Euteleostomi</taxon>
        <taxon>Archelosauria</taxon>
        <taxon>Archosauria</taxon>
        <taxon>Dinosauria</taxon>
        <taxon>Saurischia</taxon>
        <taxon>Theropoda</taxon>
        <taxon>Coelurosauria</taxon>
        <taxon>Aves</taxon>
        <taxon>Neognathae</taxon>
        <taxon>Neoaves</taxon>
        <taxon>Gruiformes</taxon>
        <taxon>Gruidae</taxon>
        <taxon>Grus</taxon>
    </lineage>
</organism>